<sequence>MPDRRAEAAATGLRPVRADSQVFIVDGAARSGSVIAYFVSWREGVMPDVQQSLFNPPDTLWPDWPATPLRYASSGLELASGADVIAALRSPDPRPSGPTRYGRSVFVLMTNAYQNPARKRLEVRAAGVFINRSDAEDARALMAEHVEECWIEAVPIGI</sequence>
<name>A0A9W6SLK9_9ACTN</name>
<accession>A0A9W6SLK9</accession>
<organism evidence="1 2">
    <name type="scientific">Actinorhabdospora filicis</name>
    <dbReference type="NCBI Taxonomy" id="1785913"/>
    <lineage>
        <taxon>Bacteria</taxon>
        <taxon>Bacillati</taxon>
        <taxon>Actinomycetota</taxon>
        <taxon>Actinomycetes</taxon>
        <taxon>Micromonosporales</taxon>
        <taxon>Micromonosporaceae</taxon>
        <taxon>Actinorhabdospora</taxon>
    </lineage>
</organism>
<dbReference type="Proteomes" id="UP001165079">
    <property type="component" value="Unassembled WGS sequence"/>
</dbReference>
<evidence type="ECO:0000313" key="1">
    <source>
        <dbReference type="EMBL" id="GLZ78031.1"/>
    </source>
</evidence>
<evidence type="ECO:0000313" key="2">
    <source>
        <dbReference type="Proteomes" id="UP001165079"/>
    </source>
</evidence>
<proteinExistence type="predicted"/>
<gene>
    <name evidence="1" type="ORF">Afil01_28380</name>
</gene>
<dbReference type="AlphaFoldDB" id="A0A9W6SLK9"/>
<dbReference type="EMBL" id="BSTX01000002">
    <property type="protein sequence ID" value="GLZ78031.1"/>
    <property type="molecule type" value="Genomic_DNA"/>
</dbReference>
<keyword evidence="2" id="KW-1185">Reference proteome</keyword>
<comment type="caution">
    <text evidence="1">The sequence shown here is derived from an EMBL/GenBank/DDBJ whole genome shotgun (WGS) entry which is preliminary data.</text>
</comment>
<reference evidence="1" key="1">
    <citation type="submission" date="2023-03" db="EMBL/GenBank/DDBJ databases">
        <title>Actinorhabdospora filicis NBRC 111898.</title>
        <authorList>
            <person name="Ichikawa N."/>
            <person name="Sato H."/>
            <person name="Tonouchi N."/>
        </authorList>
    </citation>
    <scope>NUCLEOTIDE SEQUENCE</scope>
    <source>
        <strain evidence="1">NBRC 111898</strain>
    </source>
</reference>
<dbReference type="RefSeq" id="WP_285663209.1">
    <property type="nucleotide sequence ID" value="NZ_BSTX01000002.1"/>
</dbReference>
<protein>
    <submittedName>
        <fullName evidence="1">Uncharacterized protein</fullName>
    </submittedName>
</protein>